<comment type="catalytic activity">
    <reaction evidence="1">
        <text>ATP + protein L-histidine = ADP + protein N-phospho-L-histidine.</text>
        <dbReference type="EC" id="2.7.13.3"/>
    </reaction>
</comment>
<dbReference type="InterPro" id="IPR036890">
    <property type="entry name" value="HATPase_C_sf"/>
</dbReference>
<evidence type="ECO:0000313" key="10">
    <source>
        <dbReference type="EMBL" id="SFB39699.1"/>
    </source>
</evidence>
<dbReference type="InterPro" id="IPR050736">
    <property type="entry name" value="Sensor_HK_Regulatory"/>
</dbReference>
<dbReference type="Proteomes" id="UP000233565">
    <property type="component" value="Unassembled WGS sequence"/>
</dbReference>
<dbReference type="Pfam" id="PF00512">
    <property type="entry name" value="HisKA"/>
    <property type="match status" value="1"/>
</dbReference>
<dbReference type="InterPro" id="IPR029016">
    <property type="entry name" value="GAF-like_dom_sf"/>
</dbReference>
<gene>
    <name evidence="9" type="ORF">CXG46_09180</name>
    <name evidence="10" type="ORF">SAMN05192575_11017</name>
</gene>
<comment type="subcellular location">
    <subcellularLocation>
        <location evidence="2">Cell membrane</location>
    </subcellularLocation>
</comment>
<protein>
    <recommendedName>
        <fullName evidence="3">histidine kinase</fullName>
        <ecNumber evidence="3">2.7.13.3</ecNumber>
    </recommendedName>
</protein>
<dbReference type="OrthoDB" id="9757990at2"/>
<dbReference type="SUPFAM" id="SSF55874">
    <property type="entry name" value="ATPase domain of HSP90 chaperone/DNA topoisomerase II/histidine kinase"/>
    <property type="match status" value="1"/>
</dbReference>
<evidence type="ECO:0000256" key="2">
    <source>
        <dbReference type="ARBA" id="ARBA00004236"/>
    </source>
</evidence>
<dbReference type="PRINTS" id="PR00344">
    <property type="entry name" value="BCTRLSENSOR"/>
</dbReference>
<reference evidence="9 12" key="2">
    <citation type="submission" date="2017-12" db="EMBL/GenBank/DDBJ databases">
        <title>Pharmacopeia of the Arctic Ocean.</title>
        <authorList>
            <person name="Collins E."/>
            <person name="Ducluzeau A.-L."/>
        </authorList>
    </citation>
    <scope>NUCLEOTIDE SEQUENCE [LARGE SCALE GENOMIC DNA]</scope>
    <source>
        <strain evidence="9 12">DSM 23325</strain>
    </source>
</reference>
<keyword evidence="7" id="KW-0902">Two-component regulatory system</keyword>
<name>A0A1I1ANS8_9ACTN</name>
<sequence length="593" mass="64677">MPRNQGALSRLAELMRRVNSSTDTEVILEEIAHGVVDVLGYGVAAIARLEGDTLVMTNVAGPPEVVAQILHRRTPAEQILDEFREADKWGILRFVPAGRMSEERLQAAWIPEVAASDDPRAWHPEHALYAPLYSAGGELLGNMAVDLPPDSRVPDEADRELLEMFAVQAGVALSNARERERLTDRLRLDRMLTTVAGSGTQHSLTQALGTSIGAVAECLGTTQAWIRTFPSDAQGSHLGIGTPRPFVPEHDLPDLREELSQLHDRTGLVEVTVDGTASAPLPRSVSRLQQLMRSMRIERVIICPLLSQDDLVGYAVLGFARRARPLTRIEAAAVVEVGRLLGQIVRASRVLETEQRLVQELRELARYRSELIATISHELKTPLTAILGHAELISDRHPDLTSLDAIIRNAQRLNNLVANLLHYSRIQGRRETVRRAVDLAELCEASVDLLDIRAKHAGVHLSFTPPESGTVVVFGDPEELARVIDNMVDNAVKYTPEDGSVLVSMKVTDDQVSVDVTDTGLGISLTDQGHVFSAFHRSTNPNALSVPGTGLGLPIAQRIAESHGGALSLTSELGKGSTFRFTLPLRSQRDAQG</sequence>
<dbReference type="EC" id="2.7.13.3" evidence="3"/>
<evidence type="ECO:0000259" key="8">
    <source>
        <dbReference type="PROSITE" id="PS50109"/>
    </source>
</evidence>
<dbReference type="PROSITE" id="PS50109">
    <property type="entry name" value="HIS_KIN"/>
    <property type="match status" value="1"/>
</dbReference>
<keyword evidence="4" id="KW-0597">Phosphoprotein</keyword>
<dbReference type="CDD" id="cd00075">
    <property type="entry name" value="HATPase"/>
    <property type="match status" value="1"/>
</dbReference>
<dbReference type="InterPro" id="IPR005467">
    <property type="entry name" value="His_kinase_dom"/>
</dbReference>
<dbReference type="STRING" id="748909.SAMN05192575_11017"/>
<reference evidence="10" key="1">
    <citation type="submission" date="2016-10" db="EMBL/GenBank/DDBJ databases">
        <authorList>
            <person name="de Groot N.N."/>
        </authorList>
    </citation>
    <scope>NUCLEOTIDE SEQUENCE [LARGE SCALE GENOMIC DNA]</scope>
    <source>
        <strain evidence="10">CGMCC 1.10697</strain>
    </source>
</reference>
<dbReference type="Gene3D" id="1.10.287.130">
    <property type="match status" value="1"/>
</dbReference>
<evidence type="ECO:0000313" key="9">
    <source>
        <dbReference type="EMBL" id="PKH41257.1"/>
    </source>
</evidence>
<dbReference type="InterPro" id="IPR003661">
    <property type="entry name" value="HisK_dim/P_dom"/>
</dbReference>
<evidence type="ECO:0000256" key="6">
    <source>
        <dbReference type="ARBA" id="ARBA00022777"/>
    </source>
</evidence>
<evidence type="ECO:0000256" key="5">
    <source>
        <dbReference type="ARBA" id="ARBA00022679"/>
    </source>
</evidence>
<dbReference type="InterPro" id="IPR003594">
    <property type="entry name" value="HATPase_dom"/>
</dbReference>
<dbReference type="Pfam" id="PF02518">
    <property type="entry name" value="HATPase_c"/>
    <property type="match status" value="1"/>
</dbReference>
<dbReference type="FunFam" id="3.30.565.10:FF:000006">
    <property type="entry name" value="Sensor histidine kinase WalK"/>
    <property type="match status" value="1"/>
</dbReference>
<dbReference type="SMART" id="SM00387">
    <property type="entry name" value="HATPase_c"/>
    <property type="match status" value="1"/>
</dbReference>
<dbReference type="InterPro" id="IPR036097">
    <property type="entry name" value="HisK_dim/P_sf"/>
</dbReference>
<dbReference type="SUPFAM" id="SSF55781">
    <property type="entry name" value="GAF domain-like"/>
    <property type="match status" value="2"/>
</dbReference>
<dbReference type="Proteomes" id="UP000199113">
    <property type="component" value="Unassembled WGS sequence"/>
</dbReference>
<evidence type="ECO:0000313" key="12">
    <source>
        <dbReference type="Proteomes" id="UP000233565"/>
    </source>
</evidence>
<dbReference type="CDD" id="cd00082">
    <property type="entry name" value="HisKA"/>
    <property type="match status" value="1"/>
</dbReference>
<dbReference type="EMBL" id="FOKC01000010">
    <property type="protein sequence ID" value="SFB39699.1"/>
    <property type="molecule type" value="Genomic_DNA"/>
</dbReference>
<proteinExistence type="predicted"/>
<feature type="domain" description="Histidine kinase" evidence="8">
    <location>
        <begin position="374"/>
        <end position="587"/>
    </location>
</feature>
<dbReference type="InterPro" id="IPR004358">
    <property type="entry name" value="Sig_transdc_His_kin-like_C"/>
</dbReference>
<dbReference type="Gene3D" id="3.30.565.10">
    <property type="entry name" value="Histidine kinase-like ATPase, C-terminal domain"/>
    <property type="match status" value="1"/>
</dbReference>
<dbReference type="EMBL" id="PJBV01000015">
    <property type="protein sequence ID" value="PKH41257.1"/>
    <property type="molecule type" value="Genomic_DNA"/>
</dbReference>
<dbReference type="PANTHER" id="PTHR43711:SF1">
    <property type="entry name" value="HISTIDINE KINASE 1"/>
    <property type="match status" value="1"/>
</dbReference>
<keyword evidence="5" id="KW-0808">Transferase</keyword>
<keyword evidence="6 10" id="KW-0418">Kinase</keyword>
<evidence type="ECO:0000256" key="3">
    <source>
        <dbReference type="ARBA" id="ARBA00012438"/>
    </source>
</evidence>
<dbReference type="PANTHER" id="PTHR43711">
    <property type="entry name" value="TWO-COMPONENT HISTIDINE KINASE"/>
    <property type="match status" value="1"/>
</dbReference>
<dbReference type="GO" id="GO:0005886">
    <property type="term" value="C:plasma membrane"/>
    <property type="evidence" value="ECO:0007669"/>
    <property type="project" value="UniProtKB-SubCell"/>
</dbReference>
<evidence type="ECO:0000256" key="4">
    <source>
        <dbReference type="ARBA" id="ARBA00022553"/>
    </source>
</evidence>
<evidence type="ECO:0000256" key="1">
    <source>
        <dbReference type="ARBA" id="ARBA00000085"/>
    </source>
</evidence>
<accession>A0A1I1ANS8</accession>
<evidence type="ECO:0000313" key="11">
    <source>
        <dbReference type="Proteomes" id="UP000199113"/>
    </source>
</evidence>
<dbReference type="SMART" id="SM00388">
    <property type="entry name" value="HisKA"/>
    <property type="match status" value="1"/>
</dbReference>
<keyword evidence="12" id="KW-1185">Reference proteome</keyword>
<dbReference type="Gene3D" id="3.30.450.40">
    <property type="match status" value="2"/>
</dbReference>
<dbReference type="GO" id="GO:0000155">
    <property type="term" value="F:phosphorelay sensor kinase activity"/>
    <property type="evidence" value="ECO:0007669"/>
    <property type="project" value="InterPro"/>
</dbReference>
<organism evidence="10 11">
    <name type="scientific">Nocardioides alpinus</name>
    <dbReference type="NCBI Taxonomy" id="748909"/>
    <lineage>
        <taxon>Bacteria</taxon>
        <taxon>Bacillati</taxon>
        <taxon>Actinomycetota</taxon>
        <taxon>Actinomycetes</taxon>
        <taxon>Propionibacteriales</taxon>
        <taxon>Nocardioidaceae</taxon>
        <taxon>Nocardioides</taxon>
    </lineage>
</organism>
<dbReference type="RefSeq" id="WP_091200549.1">
    <property type="nucleotide sequence ID" value="NZ_FOKC01000010.1"/>
</dbReference>
<dbReference type="Pfam" id="PF13185">
    <property type="entry name" value="GAF_2"/>
    <property type="match status" value="1"/>
</dbReference>
<dbReference type="SUPFAM" id="SSF47384">
    <property type="entry name" value="Homodimeric domain of signal transducing histidine kinase"/>
    <property type="match status" value="1"/>
</dbReference>
<dbReference type="AlphaFoldDB" id="A0A1I1ANS8"/>
<evidence type="ECO:0000256" key="7">
    <source>
        <dbReference type="ARBA" id="ARBA00023012"/>
    </source>
</evidence>
<dbReference type="InterPro" id="IPR003018">
    <property type="entry name" value="GAF"/>
</dbReference>
<dbReference type="SMART" id="SM00065">
    <property type="entry name" value="GAF"/>
    <property type="match status" value="2"/>
</dbReference>